<evidence type="ECO:0000256" key="1">
    <source>
        <dbReference type="SAM" id="Phobius"/>
    </source>
</evidence>
<name>A0A6M1S3X2_9HYPH</name>
<dbReference type="EMBL" id="JAAKZH010000003">
    <property type="protein sequence ID" value="NGO63880.1"/>
    <property type="molecule type" value="Genomic_DNA"/>
</dbReference>
<keyword evidence="1" id="KW-1133">Transmembrane helix</keyword>
<feature type="transmembrane region" description="Helical" evidence="1">
    <location>
        <begin position="88"/>
        <end position="107"/>
    </location>
</feature>
<evidence type="ECO:0000313" key="2">
    <source>
        <dbReference type="EMBL" id="NGO63880.1"/>
    </source>
</evidence>
<proteinExistence type="predicted"/>
<protein>
    <submittedName>
        <fullName evidence="2">Uncharacterized protein</fullName>
    </submittedName>
</protein>
<accession>A0A6M1S3X2</accession>
<comment type="caution">
    <text evidence="2">The sequence shown here is derived from an EMBL/GenBank/DDBJ whole genome shotgun (WGS) entry which is preliminary data.</text>
</comment>
<sequence length="209" mass="23721">MAMPVVKAVAGADVEVDNGHHLHQWWYFFQTALRLQSTLLEVGPVMVRLEEMDFSMSDKSEPTEIRLKIYNAFREQVTHENTLYNNHITWLITLNSFLFAGISLLFRARMENLSDRVELVVLVFVLLICCVGFCVSAICSALLSQSRRVLNWVRDEWDGLSGRGFFGDQVSVVPLPHPSGGDGKKQARTLFRSGNLPTVMMVSWVLIFL</sequence>
<feature type="transmembrane region" description="Helical" evidence="1">
    <location>
        <begin position="119"/>
        <end position="143"/>
    </location>
</feature>
<dbReference type="Proteomes" id="UP000477849">
    <property type="component" value="Unassembled WGS sequence"/>
</dbReference>
<gene>
    <name evidence="2" type="ORF">G6N76_09350</name>
</gene>
<dbReference type="AlphaFoldDB" id="A0A6M1S3X2"/>
<reference evidence="2 3" key="1">
    <citation type="submission" date="2020-02" db="EMBL/GenBank/DDBJ databases">
        <title>Genome sequence of the type strain CCBAU10050 of Rhizobium daejeonense.</title>
        <authorList>
            <person name="Gao J."/>
            <person name="Sun J."/>
        </authorList>
    </citation>
    <scope>NUCLEOTIDE SEQUENCE [LARGE SCALE GENOMIC DNA]</scope>
    <source>
        <strain evidence="2 3">CCBAU10050</strain>
    </source>
</reference>
<organism evidence="2 3">
    <name type="scientific">Rhizobium daejeonense</name>
    <dbReference type="NCBI Taxonomy" id="240521"/>
    <lineage>
        <taxon>Bacteria</taxon>
        <taxon>Pseudomonadati</taxon>
        <taxon>Pseudomonadota</taxon>
        <taxon>Alphaproteobacteria</taxon>
        <taxon>Hyphomicrobiales</taxon>
        <taxon>Rhizobiaceae</taxon>
        <taxon>Rhizobium/Agrobacterium group</taxon>
        <taxon>Rhizobium</taxon>
    </lineage>
</organism>
<keyword evidence="1" id="KW-0472">Membrane</keyword>
<keyword evidence="3" id="KW-1185">Reference proteome</keyword>
<dbReference type="RefSeq" id="WP_163899072.1">
    <property type="nucleotide sequence ID" value="NZ_CP048427.1"/>
</dbReference>
<evidence type="ECO:0000313" key="3">
    <source>
        <dbReference type="Proteomes" id="UP000477849"/>
    </source>
</evidence>
<keyword evidence="1" id="KW-0812">Transmembrane</keyword>